<evidence type="ECO:0000313" key="1">
    <source>
        <dbReference type="EMBL" id="PUB19328.1"/>
    </source>
</evidence>
<keyword evidence="2" id="KW-1185">Reference proteome</keyword>
<reference evidence="1 2" key="1">
    <citation type="submission" date="2018-04" db="EMBL/GenBank/DDBJ databases">
        <title>Genomic Encyclopedia of Archaeal and Bacterial Type Strains, Phase II (KMG-II): from individual species to whole genera.</title>
        <authorList>
            <person name="Goeker M."/>
        </authorList>
    </citation>
    <scope>NUCLEOTIDE SEQUENCE [LARGE SCALE GENOMIC DNA]</scope>
    <source>
        <strain evidence="1 2">DSM 29955</strain>
    </source>
</reference>
<dbReference type="InterPro" id="IPR038056">
    <property type="entry name" value="YjbR-like_sf"/>
</dbReference>
<accession>A0A2T6KRZ3</accession>
<dbReference type="InterPro" id="IPR058532">
    <property type="entry name" value="YjbR/MT2646/Rv2570-like"/>
</dbReference>
<dbReference type="Gene3D" id="3.90.1150.30">
    <property type="match status" value="1"/>
</dbReference>
<dbReference type="GO" id="GO:0003677">
    <property type="term" value="F:DNA binding"/>
    <property type="evidence" value="ECO:0007669"/>
    <property type="project" value="UniProtKB-KW"/>
</dbReference>
<organism evidence="1 2">
    <name type="scientific">Yoonia sediminilitoris</name>
    <dbReference type="NCBI Taxonomy" id="1286148"/>
    <lineage>
        <taxon>Bacteria</taxon>
        <taxon>Pseudomonadati</taxon>
        <taxon>Pseudomonadota</taxon>
        <taxon>Alphaproteobacteria</taxon>
        <taxon>Rhodobacterales</taxon>
        <taxon>Paracoccaceae</taxon>
        <taxon>Yoonia</taxon>
    </lineage>
</organism>
<dbReference type="AlphaFoldDB" id="A0A2T6KRZ3"/>
<dbReference type="EMBL" id="QBUD01000001">
    <property type="protein sequence ID" value="PUB19328.1"/>
    <property type="molecule type" value="Genomic_DNA"/>
</dbReference>
<dbReference type="SUPFAM" id="SSF142906">
    <property type="entry name" value="YjbR-like"/>
    <property type="match status" value="1"/>
</dbReference>
<dbReference type="OrthoDB" id="9804614at2"/>
<evidence type="ECO:0000313" key="2">
    <source>
        <dbReference type="Proteomes" id="UP000244523"/>
    </source>
</evidence>
<dbReference type="RefSeq" id="WP_108384966.1">
    <property type="nucleotide sequence ID" value="NZ_QBUD01000001.1"/>
</dbReference>
<dbReference type="Pfam" id="PF04237">
    <property type="entry name" value="YjbR"/>
    <property type="match status" value="1"/>
</dbReference>
<comment type="caution">
    <text evidence="1">The sequence shown here is derived from an EMBL/GenBank/DDBJ whole genome shotgun (WGS) entry which is preliminary data.</text>
</comment>
<gene>
    <name evidence="1" type="ORF">C8N45_101925</name>
</gene>
<proteinExistence type="predicted"/>
<protein>
    <submittedName>
        <fullName evidence="1">Putative DNA-binding protein (MmcQ/YjbR family)</fullName>
    </submittedName>
</protein>
<name>A0A2T6KRZ3_9RHOB</name>
<sequence>MSRALVNSICAAMPGATAADHTTELDSWKVGGKIFACFGERIDGVCTKTDSIETAQMLINAGAASKAPYFHKSWVLVSFDSDADELRHRLKSSYDIIVKGLPKKVQATLGQS</sequence>
<keyword evidence="1" id="KW-0238">DNA-binding</keyword>
<dbReference type="Proteomes" id="UP000244523">
    <property type="component" value="Unassembled WGS sequence"/>
</dbReference>